<feature type="domain" description="GTD-binding" evidence="8">
    <location>
        <begin position="545"/>
        <end position="643"/>
    </location>
</feature>
<dbReference type="PROSITE" id="PS51775">
    <property type="entry name" value="GTD_BINDING"/>
    <property type="match status" value="1"/>
</dbReference>
<dbReference type="PANTHER" id="PTHR31448">
    <property type="entry name" value="MYOSIN-BINDING PROTEIN 2"/>
    <property type="match status" value="1"/>
</dbReference>
<comment type="subcellular location">
    <subcellularLocation>
        <location evidence="1">Membrane</location>
        <topology evidence="1">Single-pass membrane protein</topology>
    </subcellularLocation>
</comment>
<dbReference type="RefSeq" id="XP_029123230.1">
    <property type="nucleotide sequence ID" value="XM_029267397.1"/>
</dbReference>
<reference evidence="10 11" key="1">
    <citation type="submission" date="2025-04" db="UniProtKB">
        <authorList>
            <consortium name="RefSeq"/>
        </authorList>
    </citation>
    <scope>IDENTIFICATION</scope>
</reference>
<evidence type="ECO:0000256" key="1">
    <source>
        <dbReference type="ARBA" id="ARBA00004167"/>
    </source>
</evidence>
<name>A0A8N4FBX6_ELAGV</name>
<keyword evidence="3 7" id="KW-1133">Transmembrane helix</keyword>
<dbReference type="RefSeq" id="XP_029123231.1">
    <property type="nucleotide sequence ID" value="XM_029267398.1"/>
</dbReference>
<evidence type="ECO:0000313" key="10">
    <source>
        <dbReference type="RefSeq" id="XP_029123230.1"/>
    </source>
</evidence>
<protein>
    <submittedName>
        <fullName evidence="10 11">Myosin-binding protein 1 isoform X1</fullName>
    </submittedName>
</protein>
<evidence type="ECO:0000256" key="7">
    <source>
        <dbReference type="SAM" id="Phobius"/>
    </source>
</evidence>
<organism evidence="9 11">
    <name type="scientific">Elaeis guineensis var. tenera</name>
    <name type="common">Oil palm</name>
    <dbReference type="NCBI Taxonomy" id="51953"/>
    <lineage>
        <taxon>Eukaryota</taxon>
        <taxon>Viridiplantae</taxon>
        <taxon>Streptophyta</taxon>
        <taxon>Embryophyta</taxon>
        <taxon>Tracheophyta</taxon>
        <taxon>Spermatophyta</taxon>
        <taxon>Magnoliopsida</taxon>
        <taxon>Liliopsida</taxon>
        <taxon>Arecaceae</taxon>
        <taxon>Arecoideae</taxon>
        <taxon>Cocoseae</taxon>
        <taxon>Elaeidinae</taxon>
        <taxon>Elaeis</taxon>
    </lineage>
</organism>
<gene>
    <name evidence="10 11" type="primary">LOC105053151</name>
</gene>
<accession>A0A8N4FBX6</accession>
<evidence type="ECO:0000313" key="9">
    <source>
        <dbReference type="Proteomes" id="UP000504607"/>
    </source>
</evidence>
<evidence type="ECO:0000256" key="2">
    <source>
        <dbReference type="ARBA" id="ARBA00022692"/>
    </source>
</evidence>
<evidence type="ECO:0000256" key="6">
    <source>
        <dbReference type="SAM" id="MobiDB-lite"/>
    </source>
</evidence>
<evidence type="ECO:0000313" key="11">
    <source>
        <dbReference type="RefSeq" id="XP_029123231.1"/>
    </source>
</evidence>
<keyword evidence="9" id="KW-1185">Reference proteome</keyword>
<dbReference type="OrthoDB" id="1047602at2759"/>
<evidence type="ECO:0000259" key="8">
    <source>
        <dbReference type="PROSITE" id="PS51775"/>
    </source>
</evidence>
<feature type="region of interest" description="Disordered" evidence="6">
    <location>
        <begin position="768"/>
        <end position="814"/>
    </location>
</feature>
<keyword evidence="2 7" id="KW-0812">Transmembrane</keyword>
<proteinExistence type="predicted"/>
<keyword evidence="5" id="KW-0175">Coiled coil</keyword>
<feature type="transmembrane region" description="Helical" evidence="7">
    <location>
        <begin position="21"/>
        <end position="41"/>
    </location>
</feature>
<dbReference type="GO" id="GO:0080115">
    <property type="term" value="F:myosin XI tail binding"/>
    <property type="evidence" value="ECO:0007669"/>
    <property type="project" value="UniProtKB-ARBA"/>
</dbReference>
<dbReference type="InterPro" id="IPR007656">
    <property type="entry name" value="GTD-bd"/>
</dbReference>
<feature type="coiled-coil region" evidence="5">
    <location>
        <begin position="836"/>
        <end position="877"/>
    </location>
</feature>
<sequence>MAATPISERRNSRRFSSVLSSAVLEWLLMLLLFLDALYSYLVTKFARLCKLQTPCLLCSRLDHILGNEKPDFYWDLICKAHKSEISSLAFCHVHQKLANLHDMCEGCLLTSAMEKSIPETYGTLVDNLGVALDGSEDIDLKFPGVINGSGLQDGLHGDDAVKVPLLKKDPVSFMRTCSCCSKLFRNKPHAVSLIQKKSTGVDSAEFGISLSNSIEHNGLHHQDDLSKTREKSLGPTAAYHLGNPRFDRLLHIGYSELKVNSDSESEVSSSDDEDGNTLVHGAEELEQHFDPRSPQPEPATIISNSLSTTISDDATVEKLIHPAPVMHEPSDSIPEKKLHVGESHDMPSLASSIAAEHGLEELDYSRVDMNAGPPLPKITSQDSQLVPSEVPNVKAEVLESHDDVHISTTSCEEVSKDFSSAEINLNTNQIMSDPGSSVNTHMDLNDAYKLAVGNKGNLTSSNFTEVITGRDSSKVHEDLKLLITQISAAKGLETRWSDMSPSPRVYGQCDEPVLQNITKRLSIDRNESGLESLDGSIISEVEGESTVDRLKRQIELDRKSISLLYKELEEERNASAIAANQAMAMITRLQEEKAAMQMEALQYQRMMEEQAEYDQEALQKSNEVLAQREKEIQDLEEEFEIYKKRFRDGSLAERMPEKFDDLVSRENNPTSTTLEKESGASRWGGSGPLKVPLLDFEDEKEYISDCLTKLEKKLHLFSNNGVYVDLSRFDAKEDGYSDKRCEDAHRQNPEQRNAVLDHDVKNGQYLEEAPGCNDLEHPHWNNLSPENSQSGGSVLSGKKKPSKSKSSSLLSSQGVQYTTQQNGEYGSDGDGQYLSMVDKESDLTTLENEISHLAERLEALEADRTFLEHTINSLRNGDDGVQFVQEIACHLRDLRRIGITRREHTSS</sequence>
<keyword evidence="4 7" id="KW-0472">Membrane</keyword>
<feature type="compositionally biased region" description="Low complexity" evidence="6">
    <location>
        <begin position="804"/>
        <end position="814"/>
    </location>
</feature>
<dbReference type="Proteomes" id="UP000504607">
    <property type="component" value="Chromosome 1"/>
</dbReference>
<dbReference type="InterPro" id="IPR039306">
    <property type="entry name" value="MYOB"/>
</dbReference>
<dbReference type="Pfam" id="PF04576">
    <property type="entry name" value="Zein-binding"/>
    <property type="match status" value="1"/>
</dbReference>
<dbReference type="GO" id="GO:0016020">
    <property type="term" value="C:membrane"/>
    <property type="evidence" value="ECO:0007669"/>
    <property type="project" value="UniProtKB-SubCell"/>
</dbReference>
<evidence type="ECO:0000256" key="5">
    <source>
        <dbReference type="SAM" id="Coils"/>
    </source>
</evidence>
<evidence type="ECO:0000256" key="4">
    <source>
        <dbReference type="ARBA" id="ARBA00023136"/>
    </source>
</evidence>
<feature type="coiled-coil region" evidence="5">
    <location>
        <begin position="551"/>
        <end position="645"/>
    </location>
</feature>
<evidence type="ECO:0000256" key="3">
    <source>
        <dbReference type="ARBA" id="ARBA00022989"/>
    </source>
</evidence>
<dbReference type="AlphaFoldDB" id="A0A8N4FBX6"/>
<dbReference type="PANTHER" id="PTHR31448:SF32">
    <property type="entry name" value="MYOSIN-BINDING PROTEIN 1"/>
    <property type="match status" value="1"/>
</dbReference>
<feature type="region of interest" description="Disordered" evidence="6">
    <location>
        <begin position="663"/>
        <end position="684"/>
    </location>
</feature>